<gene>
    <name evidence="1" type="ORF">NUW54_g13648</name>
</gene>
<dbReference type="Proteomes" id="UP001144978">
    <property type="component" value="Unassembled WGS sequence"/>
</dbReference>
<accession>A0ACC1MK00</accession>
<dbReference type="EMBL" id="JANSHE010006471">
    <property type="protein sequence ID" value="KAJ2966979.1"/>
    <property type="molecule type" value="Genomic_DNA"/>
</dbReference>
<comment type="caution">
    <text evidence="1">The sequence shown here is derived from an EMBL/GenBank/DDBJ whole genome shotgun (WGS) entry which is preliminary data.</text>
</comment>
<name>A0ACC1MK00_9APHY</name>
<sequence>MGKKSLGSEKKMAVVTARFDGTTGEMAPQNGFGNGFPDVGWKLEGYTYHDDDDDGDGDGCGGEADRAPVFPEALRFSIPRYPMSLGANPLWCLTTFYCGHAGRRDQVGAPFERLAMLHNLSSREKCETVVDYCSRVVRETIQGFSAYRQFRWEELKENIRVFWNADLEDKRFRIRDLQAFVARSKKQPIQEMKDWRRYLRRFIRIAGWLQGQGKISDHDYAYYMWTGLYPPFRNHLEARLLLRDPSHDMATPFEPEEIRKAAEAILGVNRFDTERLGSDEPYDVDSEEESDESPEPERTSSTRQRKSRPRSRRAQPEWKEDEDSDEEEFEERLRTQQEMALHASHFSRHAGIPTAESQPEGESAKRKGTNVR</sequence>
<proteinExistence type="predicted"/>
<keyword evidence="2" id="KW-1185">Reference proteome</keyword>
<organism evidence="1 2">
    <name type="scientific">Trametes sanguinea</name>
    <dbReference type="NCBI Taxonomy" id="158606"/>
    <lineage>
        <taxon>Eukaryota</taxon>
        <taxon>Fungi</taxon>
        <taxon>Dikarya</taxon>
        <taxon>Basidiomycota</taxon>
        <taxon>Agaricomycotina</taxon>
        <taxon>Agaricomycetes</taxon>
        <taxon>Polyporales</taxon>
        <taxon>Polyporaceae</taxon>
        <taxon>Trametes</taxon>
    </lineage>
</organism>
<reference evidence="1" key="1">
    <citation type="submission" date="2022-08" db="EMBL/GenBank/DDBJ databases">
        <title>Genome Sequence of Pycnoporus sanguineus.</title>
        <authorList>
            <person name="Buettner E."/>
        </authorList>
    </citation>
    <scope>NUCLEOTIDE SEQUENCE</scope>
    <source>
        <strain evidence="1">CG-C14</strain>
    </source>
</reference>
<protein>
    <submittedName>
        <fullName evidence="1">Uncharacterized protein</fullName>
    </submittedName>
</protein>
<evidence type="ECO:0000313" key="2">
    <source>
        <dbReference type="Proteomes" id="UP001144978"/>
    </source>
</evidence>
<evidence type="ECO:0000313" key="1">
    <source>
        <dbReference type="EMBL" id="KAJ2966979.1"/>
    </source>
</evidence>